<feature type="compositionally biased region" description="Acidic residues" evidence="1">
    <location>
        <begin position="263"/>
        <end position="278"/>
    </location>
</feature>
<feature type="region of interest" description="Disordered" evidence="1">
    <location>
        <begin position="489"/>
        <end position="522"/>
    </location>
</feature>
<feature type="region of interest" description="Disordered" evidence="1">
    <location>
        <begin position="372"/>
        <end position="415"/>
    </location>
</feature>
<accession>A0A1D2MW51</accession>
<organism evidence="2 3">
    <name type="scientific">Orchesella cincta</name>
    <name type="common">Springtail</name>
    <name type="synonym">Podura cincta</name>
    <dbReference type="NCBI Taxonomy" id="48709"/>
    <lineage>
        <taxon>Eukaryota</taxon>
        <taxon>Metazoa</taxon>
        <taxon>Ecdysozoa</taxon>
        <taxon>Arthropoda</taxon>
        <taxon>Hexapoda</taxon>
        <taxon>Collembola</taxon>
        <taxon>Entomobryomorpha</taxon>
        <taxon>Entomobryoidea</taxon>
        <taxon>Orchesellidae</taxon>
        <taxon>Orchesellinae</taxon>
        <taxon>Orchesella</taxon>
    </lineage>
</organism>
<feature type="region of interest" description="Disordered" evidence="1">
    <location>
        <begin position="139"/>
        <end position="180"/>
    </location>
</feature>
<feature type="compositionally biased region" description="Basic and acidic residues" evidence="1">
    <location>
        <begin position="634"/>
        <end position="660"/>
    </location>
</feature>
<feature type="region of interest" description="Disordered" evidence="1">
    <location>
        <begin position="50"/>
        <end position="69"/>
    </location>
</feature>
<evidence type="ECO:0000313" key="3">
    <source>
        <dbReference type="Proteomes" id="UP000094527"/>
    </source>
</evidence>
<reference evidence="2 3" key="1">
    <citation type="journal article" date="2016" name="Genome Biol. Evol.">
        <title>Gene Family Evolution Reflects Adaptation to Soil Environmental Stressors in the Genome of the Collembolan Orchesella cincta.</title>
        <authorList>
            <person name="Faddeeva-Vakhrusheva A."/>
            <person name="Derks M.F."/>
            <person name="Anvar S.Y."/>
            <person name="Agamennone V."/>
            <person name="Suring W."/>
            <person name="Smit S."/>
            <person name="van Straalen N.M."/>
            <person name="Roelofs D."/>
        </authorList>
    </citation>
    <scope>NUCLEOTIDE SEQUENCE [LARGE SCALE GENOMIC DNA]</scope>
    <source>
        <tissue evidence="2">Mixed pool</tissue>
    </source>
</reference>
<dbReference type="AlphaFoldDB" id="A0A1D2MW51"/>
<keyword evidence="3" id="KW-1185">Reference proteome</keyword>
<dbReference type="Proteomes" id="UP000094527">
    <property type="component" value="Unassembled WGS sequence"/>
</dbReference>
<feature type="region of interest" description="Disordered" evidence="1">
    <location>
        <begin position="853"/>
        <end position="902"/>
    </location>
</feature>
<comment type="caution">
    <text evidence="2">The sequence shown here is derived from an EMBL/GenBank/DDBJ whole genome shotgun (WGS) entry which is preliminary data.</text>
</comment>
<name>A0A1D2MW51_ORCCI</name>
<feature type="compositionally biased region" description="Polar residues" evidence="1">
    <location>
        <begin position="391"/>
        <end position="401"/>
    </location>
</feature>
<feature type="compositionally biased region" description="Basic and acidic residues" evidence="1">
    <location>
        <begin position="50"/>
        <end position="63"/>
    </location>
</feature>
<feature type="region of interest" description="Disordered" evidence="1">
    <location>
        <begin position="782"/>
        <end position="814"/>
    </location>
</feature>
<feature type="compositionally biased region" description="Low complexity" evidence="1">
    <location>
        <begin position="149"/>
        <end position="158"/>
    </location>
</feature>
<sequence length="902" mass="98731">MNASGKLSLVVLRSWSDGPPKIRAIAPPDDDRAIYVPDHHGRFVTEEAKEEASPRLHVVEHPRSASSASQYREFQRDGNHPLESCGKASDGIIYRKPPLQRCYASAGTNRHSYSGAGANYAGFTMNLPKASSMHLPLQPVNSLDKESSSSRPDSAESPDNPDASSLEYTPPASPVNGRYRNLGPELAATIPKRTVRNSWIAEVKSRWNKSSSSSNTTHPSSRHSAGSSKRASGSLKSYGSSPSLIYRNKKSKSVGKRAAAGVSEEEEEGDYYDEEESYEIGGNEETPHHHRRSSLQRIHLDEEEVDEEHQPFFNPLYKFGHSNNTTAGSPINNGSNNGNFALLRNNLKAAEVVATHPSTNLVHRRSASGIALSVDDDSQSDRSRSSLGYPPSNNSGNTSYSPSPPPTANTPHDHIYSSLTDIHTRGRLDPFKLGDNSTPSNVVLVEVIRKQGNVNDSKSNSTKSIPGGERYKLEKFGSVELIQKLESSLSNGSANKGKRHSVGDIDPTNKASATKADGSPGKVARLKESLKRFGRFGRSNTDKIIRTHSDSGFSTDDVHGDVKEPSLVTQVSEEESQYDNPSEIIVTSLDETEKDSSITVKPAPRRRSKPSITSENIYAVPNHSQTQSESGEQQSDKVADERATTPHYDDNLIKKDHSKDTTTSITDDNCDRVSPTELKETHIPSLEYDKDENEQSTSHDESSRAESLSYSTTSHEQDRSMPQQIVQHLLPKVDIVNGNVASVSGDEGGSANDTLNCEVTPVIRKRSFEKLNPDQLLSLKKPISKQISSSSVESDNSKPDEEEPATTNKDANKELDECVSQPLCPTLVTPDEHSANDKNNMNSFGRTRSKIHSHENLNGHSNHDLKHSNIYNGNHDSGIEGPEIMTSALEERSSDFNGVGKY</sequence>
<proteinExistence type="predicted"/>
<feature type="non-terminal residue" evidence="2">
    <location>
        <position position="902"/>
    </location>
</feature>
<feature type="region of interest" description="Disordered" evidence="1">
    <location>
        <begin position="547"/>
        <end position="721"/>
    </location>
</feature>
<feature type="region of interest" description="Disordered" evidence="1">
    <location>
        <begin position="205"/>
        <end position="294"/>
    </location>
</feature>
<dbReference type="EMBL" id="LJIJ01000457">
    <property type="protein sequence ID" value="ODM97283.1"/>
    <property type="molecule type" value="Genomic_DNA"/>
</dbReference>
<feature type="compositionally biased region" description="Low complexity" evidence="1">
    <location>
        <begin position="624"/>
        <end position="633"/>
    </location>
</feature>
<feature type="compositionally biased region" description="Low complexity" evidence="1">
    <location>
        <begin position="208"/>
        <end position="224"/>
    </location>
</feature>
<gene>
    <name evidence="2" type="ORF">Ocin01_09399</name>
</gene>
<dbReference type="OrthoDB" id="8299062at2759"/>
<feature type="compositionally biased region" description="Low complexity" evidence="1">
    <location>
        <begin position="232"/>
        <end position="244"/>
    </location>
</feature>
<evidence type="ECO:0000256" key="1">
    <source>
        <dbReference type="SAM" id="MobiDB-lite"/>
    </source>
</evidence>
<feature type="compositionally biased region" description="Polar residues" evidence="1">
    <location>
        <begin position="705"/>
        <end position="721"/>
    </location>
</feature>
<feature type="compositionally biased region" description="Low complexity" evidence="1">
    <location>
        <begin position="782"/>
        <end position="791"/>
    </location>
</feature>
<feature type="compositionally biased region" description="Basic and acidic residues" evidence="1">
    <location>
        <begin position="853"/>
        <end position="867"/>
    </location>
</feature>
<evidence type="ECO:0000313" key="2">
    <source>
        <dbReference type="EMBL" id="ODM97283.1"/>
    </source>
</evidence>
<protein>
    <submittedName>
        <fullName evidence="2">Uncharacterized protein</fullName>
    </submittedName>
</protein>